<comment type="similarity">
    <text evidence="2 7">Belongs to the ExbD/TolR family.</text>
</comment>
<dbReference type="Proteomes" id="UP000003571">
    <property type="component" value="Unassembled WGS sequence"/>
</dbReference>
<proteinExistence type="inferred from homology"/>
<dbReference type="GO" id="GO:0015031">
    <property type="term" value="P:protein transport"/>
    <property type="evidence" value="ECO:0007669"/>
    <property type="project" value="UniProtKB-KW"/>
</dbReference>
<evidence type="ECO:0000256" key="8">
    <source>
        <dbReference type="SAM" id="Phobius"/>
    </source>
</evidence>
<keyword evidence="6 8" id="KW-0472">Membrane</keyword>
<keyword evidence="7" id="KW-0813">Transport</keyword>
<dbReference type="eggNOG" id="COG0848">
    <property type="taxonomic scope" value="Bacteria"/>
</dbReference>
<organism evidence="9 10">
    <name type="scientific">Treponema saccharophilum DSM 2985</name>
    <dbReference type="NCBI Taxonomy" id="907348"/>
    <lineage>
        <taxon>Bacteria</taxon>
        <taxon>Pseudomonadati</taxon>
        <taxon>Spirochaetota</taxon>
        <taxon>Spirochaetia</taxon>
        <taxon>Spirochaetales</taxon>
        <taxon>Treponemataceae</taxon>
        <taxon>Treponema</taxon>
    </lineage>
</organism>
<dbReference type="RefSeq" id="WP_002702037.1">
    <property type="nucleotide sequence ID" value="NZ_AGRW01000027.1"/>
</dbReference>
<evidence type="ECO:0000256" key="7">
    <source>
        <dbReference type="RuleBase" id="RU003879"/>
    </source>
</evidence>
<comment type="caution">
    <text evidence="9">The sequence shown here is derived from an EMBL/GenBank/DDBJ whole genome shotgun (WGS) entry which is preliminary data.</text>
</comment>
<dbReference type="GO" id="GO:0022857">
    <property type="term" value="F:transmembrane transporter activity"/>
    <property type="evidence" value="ECO:0007669"/>
    <property type="project" value="InterPro"/>
</dbReference>
<comment type="subcellular location">
    <subcellularLocation>
        <location evidence="1">Cell membrane</location>
        <topology evidence="1">Single-pass membrane protein</topology>
    </subcellularLocation>
    <subcellularLocation>
        <location evidence="7">Cell membrane</location>
        <topology evidence="7">Single-pass type II membrane protein</topology>
    </subcellularLocation>
</comment>
<evidence type="ECO:0000256" key="3">
    <source>
        <dbReference type="ARBA" id="ARBA00022475"/>
    </source>
</evidence>
<protein>
    <submittedName>
        <fullName evidence="9">Outer membrane transport energization protein ExbD</fullName>
    </submittedName>
</protein>
<dbReference type="OrthoDB" id="9793581at2"/>
<sequence>MKARRKSRKTRHLVITPFIDIAFILVLFFIVDSSFELSPALDVSLPQSETALGSETFGLSVALLADGTVFVNGEESPLVSLSEAISAFDGNLPVELLADENARNGDVVKIFDELKKAGFSEVYLRTR</sequence>
<name>H7EHF3_9SPIR</name>
<keyword evidence="4 7" id="KW-0812">Transmembrane</keyword>
<evidence type="ECO:0000256" key="4">
    <source>
        <dbReference type="ARBA" id="ARBA00022692"/>
    </source>
</evidence>
<gene>
    <name evidence="9" type="ORF">TresaDRAFT_2679</name>
</gene>
<keyword evidence="10" id="KW-1185">Reference proteome</keyword>
<evidence type="ECO:0000313" key="10">
    <source>
        <dbReference type="Proteomes" id="UP000003571"/>
    </source>
</evidence>
<dbReference type="PANTHER" id="PTHR30558:SF3">
    <property type="entry name" value="BIOPOLYMER TRANSPORT PROTEIN EXBD-RELATED"/>
    <property type="match status" value="1"/>
</dbReference>
<dbReference type="InterPro" id="IPR003400">
    <property type="entry name" value="ExbD"/>
</dbReference>
<keyword evidence="7" id="KW-0653">Protein transport</keyword>
<feature type="transmembrane region" description="Helical" evidence="8">
    <location>
        <begin position="12"/>
        <end position="31"/>
    </location>
</feature>
<dbReference type="Gene3D" id="3.30.420.270">
    <property type="match status" value="1"/>
</dbReference>
<evidence type="ECO:0000256" key="1">
    <source>
        <dbReference type="ARBA" id="ARBA00004162"/>
    </source>
</evidence>
<evidence type="ECO:0000256" key="6">
    <source>
        <dbReference type="ARBA" id="ARBA00023136"/>
    </source>
</evidence>
<reference evidence="9 10" key="1">
    <citation type="submission" date="2011-09" db="EMBL/GenBank/DDBJ databases">
        <title>The draft genome of Treponema saccharophilum DSM 2985.</title>
        <authorList>
            <consortium name="US DOE Joint Genome Institute (JGI-PGF)"/>
            <person name="Lucas S."/>
            <person name="Copeland A."/>
            <person name="Lapidus A."/>
            <person name="Glavina del Rio T."/>
            <person name="Dalin E."/>
            <person name="Tice H."/>
            <person name="Bruce D."/>
            <person name="Goodwin L."/>
            <person name="Pitluck S."/>
            <person name="Peters L."/>
            <person name="Kyrpides N."/>
            <person name="Mavromatis K."/>
            <person name="Ivanova N."/>
            <person name="Markowitz V."/>
            <person name="Cheng J.-F."/>
            <person name="Hugenholtz P."/>
            <person name="Woyke T."/>
            <person name="Wu D."/>
            <person name="Gronow S."/>
            <person name="Wellnitz S."/>
            <person name="Brambilla E."/>
            <person name="Klenk H.-P."/>
            <person name="Eisen J.A."/>
        </authorList>
    </citation>
    <scope>NUCLEOTIDE SEQUENCE [LARGE SCALE GENOMIC DNA]</scope>
    <source>
        <strain evidence="9 10">DSM 2985</strain>
    </source>
</reference>
<dbReference type="STRING" id="907348.TresaDRAFT_2679"/>
<keyword evidence="3" id="KW-1003">Cell membrane</keyword>
<evidence type="ECO:0000256" key="5">
    <source>
        <dbReference type="ARBA" id="ARBA00022989"/>
    </source>
</evidence>
<keyword evidence="5 8" id="KW-1133">Transmembrane helix</keyword>
<dbReference type="Pfam" id="PF02472">
    <property type="entry name" value="ExbD"/>
    <property type="match status" value="1"/>
</dbReference>
<dbReference type="PANTHER" id="PTHR30558">
    <property type="entry name" value="EXBD MEMBRANE COMPONENT OF PMF-DRIVEN MACROMOLECULE IMPORT SYSTEM"/>
    <property type="match status" value="1"/>
</dbReference>
<accession>H7EHF3</accession>
<evidence type="ECO:0000256" key="2">
    <source>
        <dbReference type="ARBA" id="ARBA00005811"/>
    </source>
</evidence>
<evidence type="ECO:0000313" key="9">
    <source>
        <dbReference type="EMBL" id="EIC02965.1"/>
    </source>
</evidence>
<dbReference type="EMBL" id="AGRW01000027">
    <property type="protein sequence ID" value="EIC02965.1"/>
    <property type="molecule type" value="Genomic_DNA"/>
</dbReference>
<dbReference type="GO" id="GO:0005886">
    <property type="term" value="C:plasma membrane"/>
    <property type="evidence" value="ECO:0007669"/>
    <property type="project" value="UniProtKB-SubCell"/>
</dbReference>
<dbReference type="AlphaFoldDB" id="H7EHF3"/>